<protein>
    <submittedName>
        <fullName evidence="6">Glutathione S-transferase</fullName>
    </submittedName>
</protein>
<name>A0A0M2PTB7_PROHO</name>
<dbReference type="InterPro" id="IPR036282">
    <property type="entry name" value="Glutathione-S-Trfase_C_sf"/>
</dbReference>
<dbReference type="InterPro" id="IPR016639">
    <property type="entry name" value="GST_Omega/GSH"/>
</dbReference>
<dbReference type="SFLD" id="SFLDG01148">
    <property type="entry name" value="Xi_(cytGST)"/>
    <property type="match status" value="1"/>
</dbReference>
<feature type="compositionally biased region" description="Basic and acidic residues" evidence="4">
    <location>
        <begin position="52"/>
        <end position="74"/>
    </location>
</feature>
<feature type="site" description="Lowers pKa of active site Cys" evidence="3">
    <location>
        <position position="279"/>
    </location>
</feature>
<dbReference type="Proteomes" id="UP000034681">
    <property type="component" value="Unassembled WGS sequence"/>
</dbReference>
<dbReference type="RefSeq" id="WP_044076504.1">
    <property type="nucleotide sequence ID" value="NZ_KB235935.1"/>
</dbReference>
<dbReference type="PANTHER" id="PTHR32419:SF6">
    <property type="entry name" value="GLUTATHIONE S-TRANSFERASE OMEGA-LIKE 1-RELATED"/>
    <property type="match status" value="1"/>
</dbReference>
<feature type="domain" description="GST C-terminal" evidence="5">
    <location>
        <begin position="198"/>
        <end position="322"/>
    </location>
</feature>
<dbReference type="Pfam" id="PF13409">
    <property type="entry name" value="GST_N_2"/>
    <property type="match status" value="1"/>
</dbReference>
<proteinExistence type="predicted"/>
<dbReference type="InterPro" id="IPR047047">
    <property type="entry name" value="GST_Omega-like_C"/>
</dbReference>
<evidence type="ECO:0000256" key="2">
    <source>
        <dbReference type="PIRSR" id="PIRSR015753-2"/>
    </source>
</evidence>
<comment type="caution">
    <text evidence="6">The sequence shown here is derived from an EMBL/GenBank/DDBJ whole genome shotgun (WGS) entry which is preliminary data.</text>
</comment>
<dbReference type="GO" id="GO:0005737">
    <property type="term" value="C:cytoplasm"/>
    <property type="evidence" value="ECO:0007669"/>
    <property type="project" value="TreeGrafter"/>
</dbReference>
<dbReference type="AlphaFoldDB" id="A0A0M2PTB7"/>
<dbReference type="SUPFAM" id="SSF52833">
    <property type="entry name" value="Thioredoxin-like"/>
    <property type="match status" value="1"/>
</dbReference>
<dbReference type="InterPro" id="IPR036249">
    <property type="entry name" value="Thioredoxin-like_sf"/>
</dbReference>
<sequence>MALTPPRTLPPGLLIQTGQWVWSSLWQVMMSQMAPRDRDGAYIRPASQFRHDLGLPPELEKTEPEKIQPEKIQPEKTNSPHPAEPNRYRLIVGLSCPWAHRTLVVRALKGLEETIAVTLVVPRPEAGGWIFTEPFAGCQTLAQAYALAQPGYQGRCTVPVLWDDRHNTIVNNESADIIRLLNDRCNHFAQVPQRDLDPPDLRPTMEDWNTKIYHRVNNGVYRCGFAQTQAAYEQACGELFEQLDELEATLQHQRYLCGDRLTLADIRLFTTLFRFDAVYYSLFKCSRRRIQDYAALGGYGRELYQLPGVAETCNLQQVKQDYFGNLFPLNPGGIVPQSSQSFDWLAPHDRDHLPLSAA</sequence>
<feature type="active site" description="Nucleophile" evidence="1">
    <location>
        <position position="96"/>
    </location>
</feature>
<evidence type="ECO:0000313" key="6">
    <source>
        <dbReference type="EMBL" id="KKI98387.1"/>
    </source>
</evidence>
<gene>
    <name evidence="6" type="ORF">PROH_19500</name>
</gene>
<dbReference type="SFLD" id="SFLDS00019">
    <property type="entry name" value="Glutathione_Transferase_(cytos"/>
    <property type="match status" value="1"/>
</dbReference>
<dbReference type="Gene3D" id="1.20.1050.10">
    <property type="match status" value="1"/>
</dbReference>
<feature type="active site" description="Proton donor/acceptor" evidence="1">
    <location>
        <position position="221"/>
    </location>
</feature>
<dbReference type="Pfam" id="PF13410">
    <property type="entry name" value="GST_C_2"/>
    <property type="match status" value="1"/>
</dbReference>
<dbReference type="SUPFAM" id="SSF47616">
    <property type="entry name" value="GST C-terminal domain-like"/>
    <property type="match status" value="1"/>
</dbReference>
<dbReference type="PIRSF" id="PIRSF015753">
    <property type="entry name" value="GST"/>
    <property type="match status" value="1"/>
</dbReference>
<dbReference type="SFLD" id="SFLDG01206">
    <property type="entry name" value="Xi.1"/>
    <property type="match status" value="1"/>
</dbReference>
<organism evidence="6 7">
    <name type="scientific">Prochlorothrix hollandica PCC 9006 = CALU 1027</name>
    <dbReference type="NCBI Taxonomy" id="317619"/>
    <lineage>
        <taxon>Bacteria</taxon>
        <taxon>Bacillati</taxon>
        <taxon>Cyanobacteriota</taxon>
        <taxon>Cyanophyceae</taxon>
        <taxon>Prochlorotrichales</taxon>
        <taxon>Prochlorotrichaceae</taxon>
        <taxon>Prochlorothrix</taxon>
    </lineage>
</organism>
<evidence type="ECO:0000259" key="5">
    <source>
        <dbReference type="PROSITE" id="PS50405"/>
    </source>
</evidence>
<dbReference type="InterPro" id="IPR010987">
    <property type="entry name" value="Glutathione-S-Trfase_C-like"/>
</dbReference>
<dbReference type="PROSITE" id="PS50405">
    <property type="entry name" value="GST_CTER"/>
    <property type="match status" value="1"/>
</dbReference>
<dbReference type="InterPro" id="IPR004045">
    <property type="entry name" value="Glutathione_S-Trfase_N"/>
</dbReference>
<feature type="region of interest" description="Disordered" evidence="4">
    <location>
        <begin position="52"/>
        <end position="84"/>
    </location>
</feature>
<dbReference type="Gene3D" id="3.40.30.10">
    <property type="entry name" value="Glutaredoxin"/>
    <property type="match status" value="1"/>
</dbReference>
<dbReference type="GO" id="GO:0004364">
    <property type="term" value="F:glutathione transferase activity"/>
    <property type="evidence" value="ECO:0007669"/>
    <property type="project" value="InterPro"/>
</dbReference>
<accession>A0A0M2PTB7</accession>
<dbReference type="OrthoDB" id="9769158at2"/>
<evidence type="ECO:0000256" key="4">
    <source>
        <dbReference type="SAM" id="MobiDB-lite"/>
    </source>
</evidence>
<dbReference type="PANTHER" id="PTHR32419">
    <property type="entry name" value="GLUTATHIONYL-HYDROQUINONE REDUCTASE"/>
    <property type="match status" value="1"/>
</dbReference>
<feature type="binding site" evidence="2">
    <location>
        <position position="129"/>
    </location>
    <ligand>
        <name>glutathione</name>
        <dbReference type="ChEBI" id="CHEBI:57925"/>
    </ligand>
</feature>
<evidence type="ECO:0000256" key="1">
    <source>
        <dbReference type="PIRSR" id="PIRSR015753-1"/>
    </source>
</evidence>
<reference evidence="6" key="1">
    <citation type="submission" date="2012-04" db="EMBL/GenBank/DDBJ databases">
        <authorList>
            <person name="Borisov I.G."/>
            <person name="Ivanikova N.V."/>
            <person name="Pinevich A.V."/>
        </authorList>
    </citation>
    <scope>NUCLEOTIDE SEQUENCE</scope>
    <source>
        <strain evidence="6">CALU 1027</strain>
    </source>
</reference>
<evidence type="ECO:0000256" key="3">
    <source>
        <dbReference type="PIRSR" id="PIRSR015753-3"/>
    </source>
</evidence>
<keyword evidence="7" id="KW-1185">Reference proteome</keyword>
<evidence type="ECO:0000313" key="7">
    <source>
        <dbReference type="Proteomes" id="UP000034681"/>
    </source>
</evidence>
<dbReference type="InterPro" id="IPR040079">
    <property type="entry name" value="Glutathione_S-Trfase"/>
</dbReference>
<dbReference type="EMBL" id="AJTX02000009">
    <property type="protein sequence ID" value="KKI98387.1"/>
    <property type="molecule type" value="Genomic_DNA"/>
</dbReference>
<feature type="site" description="Lowers pKa of active site Cys" evidence="3">
    <location>
        <position position="322"/>
    </location>
</feature>
<feature type="binding site" evidence="2">
    <location>
        <begin position="173"/>
        <end position="174"/>
    </location>
    <ligand>
        <name>glutathione</name>
        <dbReference type="ChEBI" id="CHEBI:57925"/>
    </ligand>
</feature>
<dbReference type="CDD" id="cd03190">
    <property type="entry name" value="GST_C_Omega_like"/>
    <property type="match status" value="1"/>
</dbReference>
<dbReference type="eggNOG" id="COG0435">
    <property type="taxonomic scope" value="Bacteria"/>
</dbReference>
<feature type="binding site" evidence="2">
    <location>
        <begin position="155"/>
        <end position="158"/>
    </location>
    <ligand>
        <name>glutathione</name>
        <dbReference type="ChEBI" id="CHEBI:57925"/>
    </ligand>
</feature>